<proteinExistence type="predicted"/>
<gene>
    <name evidence="1" type="ORF">SAMN06297164_1812</name>
</gene>
<evidence type="ECO:0000313" key="1">
    <source>
        <dbReference type="EMBL" id="SOD18713.1"/>
    </source>
</evidence>
<dbReference type="AlphaFoldDB" id="A0A286A9X1"/>
<reference evidence="1 2" key="1">
    <citation type="submission" date="2017-09" db="EMBL/GenBank/DDBJ databases">
        <authorList>
            <person name="Ehlers B."/>
            <person name="Leendertz F.H."/>
        </authorList>
    </citation>
    <scope>NUCLEOTIDE SEQUENCE [LARGE SCALE GENOMIC DNA]</scope>
    <source>
        <strain evidence="1 2">Nm42</strain>
    </source>
</reference>
<accession>A0A286A9X1</accession>
<dbReference type="EMBL" id="OCMU01000001">
    <property type="protein sequence ID" value="SOD18713.1"/>
    <property type="molecule type" value="Genomic_DNA"/>
</dbReference>
<name>A0A286A9X1_9PROT</name>
<evidence type="ECO:0000313" key="2">
    <source>
        <dbReference type="Proteomes" id="UP000219335"/>
    </source>
</evidence>
<dbReference type="Proteomes" id="UP000219335">
    <property type="component" value="Unassembled WGS sequence"/>
</dbReference>
<dbReference type="RefSeq" id="WP_097105065.1">
    <property type="nucleotide sequence ID" value="NZ_OCMU01000001.1"/>
</dbReference>
<sequence>MDPEKEYVPHVSDHNKHYFEAEEEFELCVSGLVAIEIDRDNINLDDMSLSINKEGFVIDEITDIKLC</sequence>
<organism evidence="1 2">
    <name type="scientific">Nitrosomonas ureae</name>
    <dbReference type="NCBI Taxonomy" id="44577"/>
    <lineage>
        <taxon>Bacteria</taxon>
        <taxon>Pseudomonadati</taxon>
        <taxon>Pseudomonadota</taxon>
        <taxon>Betaproteobacteria</taxon>
        <taxon>Nitrosomonadales</taxon>
        <taxon>Nitrosomonadaceae</taxon>
        <taxon>Nitrosomonas</taxon>
    </lineage>
</organism>
<protein>
    <submittedName>
        <fullName evidence="1">Uncharacterized protein</fullName>
    </submittedName>
</protein>